<evidence type="ECO:0000259" key="16">
    <source>
        <dbReference type="PROSITE" id="PS51192"/>
    </source>
</evidence>
<dbReference type="Pfam" id="PF19833">
    <property type="entry name" value="RecG_dom3_C"/>
    <property type="match status" value="1"/>
</dbReference>
<evidence type="ECO:0000256" key="15">
    <source>
        <dbReference type="RuleBase" id="RU363016"/>
    </source>
</evidence>
<dbReference type="EMBL" id="VNIB01000001">
    <property type="protein sequence ID" value="TYP00321.1"/>
    <property type="molecule type" value="Genomic_DNA"/>
</dbReference>
<dbReference type="Gene3D" id="2.40.50.140">
    <property type="entry name" value="Nucleic acid-binding proteins"/>
    <property type="match status" value="1"/>
</dbReference>
<evidence type="ECO:0000256" key="7">
    <source>
        <dbReference type="ARBA" id="ARBA00022840"/>
    </source>
</evidence>
<dbReference type="CDD" id="cd17992">
    <property type="entry name" value="DEXHc_RecG"/>
    <property type="match status" value="1"/>
</dbReference>
<dbReference type="PANTHER" id="PTHR47964">
    <property type="entry name" value="ATP-DEPENDENT DNA HELICASE HOMOLOG RECG, CHLOROPLASTIC"/>
    <property type="match status" value="1"/>
</dbReference>
<keyword evidence="11" id="KW-0413">Isomerase</keyword>
<dbReference type="Proteomes" id="UP000324159">
    <property type="component" value="Unassembled WGS sequence"/>
</dbReference>
<comment type="function">
    <text evidence="15">Plays a critical role in recombination and DNA repair. Helps process Holliday junction intermediates to mature products by catalyzing branch migration. Has replication fork regression activity, unwinds stalled or blocked replication forks to make a HJ that can be resolved. Has a DNA unwinding activity characteristic of a DNA helicase with 3'-5' polarity.</text>
</comment>
<comment type="caution">
    <text evidence="18">The sequence shown here is derived from an EMBL/GenBank/DDBJ whole genome shotgun (WGS) entry which is preliminary data.</text>
</comment>
<dbReference type="InterPro" id="IPR027417">
    <property type="entry name" value="P-loop_NTPase"/>
</dbReference>
<evidence type="ECO:0000313" key="18">
    <source>
        <dbReference type="EMBL" id="TYP00321.1"/>
    </source>
</evidence>
<dbReference type="GO" id="GO:0016887">
    <property type="term" value="F:ATP hydrolysis activity"/>
    <property type="evidence" value="ECO:0007669"/>
    <property type="project" value="RHEA"/>
</dbReference>
<evidence type="ECO:0000256" key="4">
    <source>
        <dbReference type="ARBA" id="ARBA00022763"/>
    </source>
</evidence>
<evidence type="ECO:0000256" key="11">
    <source>
        <dbReference type="ARBA" id="ARBA00023235"/>
    </source>
</evidence>
<dbReference type="Pfam" id="PF00270">
    <property type="entry name" value="DEAD"/>
    <property type="match status" value="1"/>
</dbReference>
<dbReference type="Pfam" id="PF17191">
    <property type="entry name" value="RecG_wedge"/>
    <property type="match status" value="1"/>
</dbReference>
<dbReference type="PROSITE" id="PS51194">
    <property type="entry name" value="HELICASE_CTER"/>
    <property type="match status" value="1"/>
</dbReference>
<evidence type="ECO:0000256" key="12">
    <source>
        <dbReference type="ARBA" id="ARBA00034617"/>
    </source>
</evidence>
<sequence>MCADSSHLHQPLSVLHGVGPRLADRFARMQIRSVEDLLYTLPHRYEDRRQLRKIAHLREGCTEIFCGEILASAEVRTSRSGRAMWEVVVGDGSGTITLKWFHYRKAWQKKTYQVGRRALFRGEVKRFAGRREVLHPEADFLAPGQDVDDFTRADPLNFGRILPVYPLTDGLHQRTARKIWKEAVDRFAAQVKTHLPAEFLRKRSLPPLDIALRQVHWPDNDADLSALQRGDDPCRRALVYDEFFYLELGLLLRQKGISLEAGIPFRIEHRYTRPLAAMLPYRLTAAQKRVLGEIKRDLQRPHPMHRLVQGDVGSGKTVVALMAALLAIENETQVAVVAPTEILAEQHYRFFSHWLERLGLKTALLSGTQKPSDKQRCLERIAAGEVHLVVGTHAVLQEGVRFSRLGLGIVDEQHRFGVQQRQVLKQKGENPHILVMTATPIPRSLALTVYGDLALSVIDELPPGRKPVKTLMCGEKERERALILMKKAIQRGEQGYIVYPLVEESEKSDLKAATEAMEWLTGFFPDVRLALLHGRMKGPEKDAVMRDFAEGRTGILVATTVIEVGIDVPNATVMIVEHAERFGLAQLHQLRGRVGRGGKESVCVLIRSQKCSEDGLKRLQVMCETGDGFRIAEADLEIRGPGDFLGTRQSGVPDFRIANILRDGQVLEQARQDAMELVARDDFPDHPRYHELMQALAERWGGRLELASIG</sequence>
<dbReference type="SUPFAM" id="SSF52540">
    <property type="entry name" value="P-loop containing nucleoside triphosphate hydrolases"/>
    <property type="match status" value="2"/>
</dbReference>
<evidence type="ECO:0000256" key="13">
    <source>
        <dbReference type="ARBA" id="ARBA00034808"/>
    </source>
</evidence>
<evidence type="ECO:0000256" key="3">
    <source>
        <dbReference type="ARBA" id="ARBA00022741"/>
    </source>
</evidence>
<dbReference type="GO" id="GO:0005524">
    <property type="term" value="F:ATP binding"/>
    <property type="evidence" value="ECO:0007669"/>
    <property type="project" value="UniProtKB-KW"/>
</dbReference>
<dbReference type="NCBIfam" id="TIGR00643">
    <property type="entry name" value="recG"/>
    <property type="match status" value="1"/>
</dbReference>
<dbReference type="PROSITE" id="PS51192">
    <property type="entry name" value="HELICASE_ATP_BIND_1"/>
    <property type="match status" value="1"/>
</dbReference>
<gene>
    <name evidence="18" type="ORF">EDC39_101487</name>
</gene>
<comment type="similarity">
    <text evidence="1 15">Belongs to the helicase family. RecG subfamily.</text>
</comment>
<organism evidence="18 19">
    <name type="scientific">Geothermobacter ehrlichii</name>
    <dbReference type="NCBI Taxonomy" id="213224"/>
    <lineage>
        <taxon>Bacteria</taxon>
        <taxon>Pseudomonadati</taxon>
        <taxon>Thermodesulfobacteriota</taxon>
        <taxon>Desulfuromonadia</taxon>
        <taxon>Desulfuromonadales</taxon>
        <taxon>Geothermobacteraceae</taxon>
        <taxon>Geothermobacter</taxon>
    </lineage>
</organism>
<evidence type="ECO:0000256" key="5">
    <source>
        <dbReference type="ARBA" id="ARBA00022801"/>
    </source>
</evidence>
<evidence type="ECO:0000256" key="2">
    <source>
        <dbReference type="ARBA" id="ARBA00017846"/>
    </source>
</evidence>
<feature type="domain" description="Helicase C-terminal" evidence="17">
    <location>
        <begin position="477"/>
        <end position="642"/>
    </location>
</feature>
<dbReference type="InterPro" id="IPR012340">
    <property type="entry name" value="NA-bd_OB-fold"/>
</dbReference>
<keyword evidence="7 15" id="KW-0067">ATP-binding</keyword>
<evidence type="ECO:0000256" key="14">
    <source>
        <dbReference type="ARBA" id="ARBA00048988"/>
    </source>
</evidence>
<dbReference type="OrthoDB" id="9804325at2"/>
<keyword evidence="8" id="KW-0238">DNA-binding</keyword>
<dbReference type="SUPFAM" id="SSF50249">
    <property type="entry name" value="Nucleic acid-binding proteins"/>
    <property type="match status" value="1"/>
</dbReference>
<name>A0A5D3WN80_9BACT</name>
<evidence type="ECO:0000256" key="6">
    <source>
        <dbReference type="ARBA" id="ARBA00022806"/>
    </source>
</evidence>
<dbReference type="AlphaFoldDB" id="A0A5D3WN80"/>
<dbReference type="PANTHER" id="PTHR47964:SF1">
    <property type="entry name" value="ATP-DEPENDENT DNA HELICASE HOMOLOG RECG, CHLOROPLASTIC"/>
    <property type="match status" value="1"/>
</dbReference>
<comment type="catalytic activity">
    <reaction evidence="12 15">
        <text>Couples ATP hydrolysis with the unwinding of duplex DNA by translocating in the 3'-5' direction.</text>
        <dbReference type="EC" id="5.6.2.4"/>
    </reaction>
</comment>
<dbReference type="InterPro" id="IPR004609">
    <property type="entry name" value="ATP-dep_DNA_helicase_RecG"/>
</dbReference>
<dbReference type="SMART" id="SM00487">
    <property type="entry name" value="DEXDc"/>
    <property type="match status" value="1"/>
</dbReference>
<dbReference type="InterPro" id="IPR045562">
    <property type="entry name" value="RecG_dom3_C"/>
</dbReference>
<dbReference type="RefSeq" id="WP_148894513.1">
    <property type="nucleotide sequence ID" value="NZ_VNIB01000001.1"/>
</dbReference>
<proteinExistence type="inferred from homology"/>
<dbReference type="Pfam" id="PF00271">
    <property type="entry name" value="Helicase_C"/>
    <property type="match status" value="1"/>
</dbReference>
<dbReference type="InterPro" id="IPR047112">
    <property type="entry name" value="RecG/Mfd"/>
</dbReference>
<dbReference type="InterPro" id="IPR033454">
    <property type="entry name" value="RecG_wedge"/>
</dbReference>
<keyword evidence="10 15" id="KW-0234">DNA repair</keyword>
<reference evidence="18 19" key="1">
    <citation type="submission" date="2019-07" db="EMBL/GenBank/DDBJ databases">
        <title>Genomic Encyclopedia of Type Strains, Phase IV (KMG-IV): sequencing the most valuable type-strain genomes for metagenomic binning, comparative biology and taxonomic classification.</title>
        <authorList>
            <person name="Goeker M."/>
        </authorList>
    </citation>
    <scope>NUCLEOTIDE SEQUENCE [LARGE SCALE GENOMIC DNA]</scope>
    <source>
        <strain evidence="18 19">SS015</strain>
    </source>
</reference>
<dbReference type="InterPro" id="IPR014001">
    <property type="entry name" value="Helicase_ATP-bd"/>
</dbReference>
<dbReference type="InterPro" id="IPR011545">
    <property type="entry name" value="DEAD/DEAH_box_helicase_dom"/>
</dbReference>
<dbReference type="InterPro" id="IPR001650">
    <property type="entry name" value="Helicase_C-like"/>
</dbReference>
<keyword evidence="5 15" id="KW-0378">Hydrolase</keyword>
<dbReference type="CDD" id="cd04488">
    <property type="entry name" value="RecG_wedge_OBF"/>
    <property type="match status" value="1"/>
</dbReference>
<dbReference type="Gene3D" id="3.40.50.300">
    <property type="entry name" value="P-loop containing nucleotide triphosphate hydrolases"/>
    <property type="match status" value="2"/>
</dbReference>
<dbReference type="SMART" id="SM00490">
    <property type="entry name" value="HELICc"/>
    <property type="match status" value="1"/>
</dbReference>
<feature type="domain" description="Helicase ATP-binding" evidence="16">
    <location>
        <begin position="297"/>
        <end position="458"/>
    </location>
</feature>
<accession>A0A5D3WN80</accession>
<dbReference type="GO" id="GO:0043138">
    <property type="term" value="F:3'-5' DNA helicase activity"/>
    <property type="evidence" value="ECO:0007669"/>
    <property type="project" value="UniProtKB-EC"/>
</dbReference>
<keyword evidence="6 15" id="KW-0347">Helicase</keyword>
<keyword evidence="9 15" id="KW-0233">DNA recombination</keyword>
<keyword evidence="3 15" id="KW-0547">Nucleotide-binding</keyword>
<keyword evidence="19" id="KW-1185">Reference proteome</keyword>
<keyword evidence="4 15" id="KW-0227">DNA damage</keyword>
<dbReference type="EC" id="5.6.2.4" evidence="13 15"/>
<dbReference type="GO" id="GO:0003677">
    <property type="term" value="F:DNA binding"/>
    <property type="evidence" value="ECO:0007669"/>
    <property type="project" value="UniProtKB-KW"/>
</dbReference>
<evidence type="ECO:0000256" key="8">
    <source>
        <dbReference type="ARBA" id="ARBA00023125"/>
    </source>
</evidence>
<comment type="catalytic activity">
    <reaction evidence="14 15">
        <text>ATP + H2O = ADP + phosphate + H(+)</text>
        <dbReference type="Rhea" id="RHEA:13065"/>
        <dbReference type="ChEBI" id="CHEBI:15377"/>
        <dbReference type="ChEBI" id="CHEBI:15378"/>
        <dbReference type="ChEBI" id="CHEBI:30616"/>
        <dbReference type="ChEBI" id="CHEBI:43474"/>
        <dbReference type="ChEBI" id="CHEBI:456216"/>
        <dbReference type="EC" id="5.6.2.4"/>
    </reaction>
</comment>
<dbReference type="NCBIfam" id="NF008168">
    <property type="entry name" value="PRK10917.2-2"/>
    <property type="match status" value="1"/>
</dbReference>
<evidence type="ECO:0000256" key="1">
    <source>
        <dbReference type="ARBA" id="ARBA00007504"/>
    </source>
</evidence>
<protein>
    <recommendedName>
        <fullName evidence="2 15">ATP-dependent DNA helicase RecG</fullName>
        <ecNumber evidence="13 15">5.6.2.4</ecNumber>
    </recommendedName>
</protein>
<evidence type="ECO:0000256" key="9">
    <source>
        <dbReference type="ARBA" id="ARBA00023172"/>
    </source>
</evidence>
<evidence type="ECO:0000259" key="17">
    <source>
        <dbReference type="PROSITE" id="PS51194"/>
    </source>
</evidence>
<dbReference type="GO" id="GO:0006281">
    <property type="term" value="P:DNA repair"/>
    <property type="evidence" value="ECO:0007669"/>
    <property type="project" value="UniProtKB-UniRule"/>
</dbReference>
<evidence type="ECO:0000313" key="19">
    <source>
        <dbReference type="Proteomes" id="UP000324159"/>
    </source>
</evidence>
<dbReference type="GO" id="GO:0006310">
    <property type="term" value="P:DNA recombination"/>
    <property type="evidence" value="ECO:0007669"/>
    <property type="project" value="UniProtKB-UniRule"/>
</dbReference>
<evidence type="ECO:0000256" key="10">
    <source>
        <dbReference type="ARBA" id="ARBA00023204"/>
    </source>
</evidence>
<dbReference type="NCBIfam" id="NF008165">
    <property type="entry name" value="PRK10917.1-3"/>
    <property type="match status" value="1"/>
</dbReference>